<dbReference type="EMBL" id="KV454012">
    <property type="protein sequence ID" value="ODV96524.1"/>
    <property type="molecule type" value="Genomic_DNA"/>
</dbReference>
<keyword evidence="2" id="KW-1185">Reference proteome</keyword>
<organism evidence="1 2">
    <name type="scientific">Pachysolen tannophilus NRRL Y-2460</name>
    <dbReference type="NCBI Taxonomy" id="669874"/>
    <lineage>
        <taxon>Eukaryota</taxon>
        <taxon>Fungi</taxon>
        <taxon>Dikarya</taxon>
        <taxon>Ascomycota</taxon>
        <taxon>Saccharomycotina</taxon>
        <taxon>Pichiomycetes</taxon>
        <taxon>Pachysolenaceae</taxon>
        <taxon>Pachysolen</taxon>
    </lineage>
</organism>
<name>A0A1E4TXR9_PACTA</name>
<gene>
    <name evidence="1" type="ORF">PACTADRAFT_48365</name>
</gene>
<dbReference type="AlphaFoldDB" id="A0A1E4TXR9"/>
<sequence>MKIKHNQIDQISGFFTAERYECRFYKINVKINYITYFDFFFLKKISLRALKWYF</sequence>
<protein>
    <submittedName>
        <fullName evidence="1">Uncharacterized protein</fullName>
    </submittedName>
</protein>
<evidence type="ECO:0000313" key="1">
    <source>
        <dbReference type="EMBL" id="ODV96524.1"/>
    </source>
</evidence>
<accession>A0A1E4TXR9</accession>
<proteinExistence type="predicted"/>
<reference evidence="2" key="1">
    <citation type="submission" date="2016-05" db="EMBL/GenBank/DDBJ databases">
        <title>Comparative genomics of biotechnologically important yeasts.</title>
        <authorList>
            <consortium name="DOE Joint Genome Institute"/>
            <person name="Riley R."/>
            <person name="Haridas S."/>
            <person name="Wolfe K.H."/>
            <person name="Lopes M.R."/>
            <person name="Hittinger C.T."/>
            <person name="Goker M."/>
            <person name="Salamov A."/>
            <person name="Wisecaver J."/>
            <person name="Long T.M."/>
            <person name="Aerts A.L."/>
            <person name="Barry K."/>
            <person name="Choi C."/>
            <person name="Clum A."/>
            <person name="Coughlan A.Y."/>
            <person name="Deshpande S."/>
            <person name="Douglass A.P."/>
            <person name="Hanson S.J."/>
            <person name="Klenk H.-P."/>
            <person name="Labutti K."/>
            <person name="Lapidus A."/>
            <person name="Lindquist E."/>
            <person name="Lipzen A."/>
            <person name="Meier-Kolthoff J.P."/>
            <person name="Ohm R.A."/>
            <person name="Otillar R.P."/>
            <person name="Pangilinan J."/>
            <person name="Peng Y."/>
            <person name="Rokas A."/>
            <person name="Rosa C.A."/>
            <person name="Scheuner C."/>
            <person name="Sibirny A.A."/>
            <person name="Slot J.C."/>
            <person name="Stielow J.B."/>
            <person name="Sun H."/>
            <person name="Kurtzman C.P."/>
            <person name="Blackwell M."/>
            <person name="Grigoriev I.V."/>
            <person name="Jeffries T.W."/>
        </authorList>
    </citation>
    <scope>NUCLEOTIDE SEQUENCE [LARGE SCALE GENOMIC DNA]</scope>
    <source>
        <strain evidence="2">NRRL Y-2460</strain>
    </source>
</reference>
<dbReference type="Proteomes" id="UP000094236">
    <property type="component" value="Unassembled WGS sequence"/>
</dbReference>
<evidence type="ECO:0000313" key="2">
    <source>
        <dbReference type="Proteomes" id="UP000094236"/>
    </source>
</evidence>